<gene>
    <name evidence="4" type="primary">LOC101861926</name>
</gene>
<dbReference type="Proteomes" id="UP000694888">
    <property type="component" value="Unplaced"/>
</dbReference>
<accession>A0ABM0JC47</accession>
<dbReference type="InterPro" id="IPR036591">
    <property type="entry name" value="YggU-like_sf"/>
</dbReference>
<dbReference type="SUPFAM" id="SSF69786">
    <property type="entry name" value="YggU-like"/>
    <property type="match status" value="1"/>
</dbReference>
<dbReference type="GeneID" id="101861926"/>
<dbReference type="PANTHER" id="PTHR13420">
    <property type="entry name" value="UPF0235 PROTEIN C15ORF40"/>
    <property type="match status" value="1"/>
</dbReference>
<evidence type="ECO:0000313" key="3">
    <source>
        <dbReference type="Proteomes" id="UP000694888"/>
    </source>
</evidence>
<feature type="compositionally biased region" description="Low complexity" evidence="2">
    <location>
        <begin position="21"/>
        <end position="38"/>
    </location>
</feature>
<keyword evidence="3" id="KW-1185">Reference proteome</keyword>
<feature type="region of interest" description="Disordered" evidence="2">
    <location>
        <begin position="12"/>
        <end position="57"/>
    </location>
</feature>
<sequence>MLWHFTKKAAWMRQASDKMPKSASGKAKAKLGGKSAVATSPEDAKSTSPVNSRPDGSVEIKILAKPGSKHNSITGLSEEGVGVQIAAPPVDGEANTELVKYLTKLLAVRKSDLTLDKVIINDQ</sequence>
<reference evidence="4" key="1">
    <citation type="submission" date="2025-08" db="UniProtKB">
        <authorList>
            <consortium name="RefSeq"/>
        </authorList>
    </citation>
    <scope>IDENTIFICATION</scope>
</reference>
<evidence type="ECO:0000256" key="2">
    <source>
        <dbReference type="SAM" id="MobiDB-lite"/>
    </source>
</evidence>
<evidence type="ECO:0000313" key="4">
    <source>
        <dbReference type="RefSeq" id="XP_005090262.1"/>
    </source>
</evidence>
<dbReference type="InterPro" id="IPR003746">
    <property type="entry name" value="DUF167"/>
</dbReference>
<dbReference type="SMART" id="SM01152">
    <property type="entry name" value="DUF167"/>
    <property type="match status" value="1"/>
</dbReference>
<proteinExistence type="inferred from homology"/>
<dbReference type="RefSeq" id="XP_005090262.1">
    <property type="nucleotide sequence ID" value="XM_005090205.1"/>
</dbReference>
<organism evidence="3 4">
    <name type="scientific">Aplysia californica</name>
    <name type="common">California sea hare</name>
    <dbReference type="NCBI Taxonomy" id="6500"/>
    <lineage>
        <taxon>Eukaryota</taxon>
        <taxon>Metazoa</taxon>
        <taxon>Spiralia</taxon>
        <taxon>Lophotrochozoa</taxon>
        <taxon>Mollusca</taxon>
        <taxon>Gastropoda</taxon>
        <taxon>Heterobranchia</taxon>
        <taxon>Euthyneura</taxon>
        <taxon>Tectipleura</taxon>
        <taxon>Aplysiida</taxon>
        <taxon>Aplysioidea</taxon>
        <taxon>Aplysiidae</taxon>
        <taxon>Aplysia</taxon>
    </lineage>
</organism>
<evidence type="ECO:0000256" key="1">
    <source>
        <dbReference type="ARBA" id="ARBA00010364"/>
    </source>
</evidence>
<comment type="similarity">
    <text evidence="1">Belongs to the UPF0235 family.</text>
</comment>
<name>A0ABM0JC47_APLCA</name>
<dbReference type="Gene3D" id="3.30.1200.10">
    <property type="entry name" value="YggU-like"/>
    <property type="match status" value="1"/>
</dbReference>
<dbReference type="PANTHER" id="PTHR13420:SF7">
    <property type="entry name" value="UPF0235 PROTEIN C15ORF40"/>
    <property type="match status" value="1"/>
</dbReference>
<dbReference type="NCBIfam" id="TIGR00251">
    <property type="entry name" value="DUF167 family protein"/>
    <property type="match status" value="1"/>
</dbReference>
<protein>
    <submittedName>
        <fullName evidence="4">UPF0235 protein C15orf40 homolog</fullName>
    </submittedName>
</protein>
<dbReference type="Pfam" id="PF02594">
    <property type="entry name" value="DUF167"/>
    <property type="match status" value="1"/>
</dbReference>